<name>A0AAQ3NWG7_VIGMU</name>
<dbReference type="EMBL" id="CP144698">
    <property type="protein sequence ID" value="WVZ16615.1"/>
    <property type="molecule type" value="Genomic_DNA"/>
</dbReference>
<accession>A0AAQ3NWG7</accession>
<evidence type="ECO:0000313" key="2">
    <source>
        <dbReference type="EMBL" id="WVZ16615.1"/>
    </source>
</evidence>
<sequence>MAITLLFNFLLNHPSADVPYPWQRVLDIPSNLLYYYHVETGFVIYDFRPYVNFGEGVFMENDIGFNFTDHEVAQHINSEDFQNVPSLLLFRCACSGSENELMESKEVVDGLKV</sequence>
<reference evidence="2 3" key="1">
    <citation type="journal article" date="2023" name="Life. Sci Alliance">
        <title>Evolutionary insights into 3D genome organization and epigenetic landscape of Vigna mungo.</title>
        <authorList>
            <person name="Junaid A."/>
            <person name="Singh B."/>
            <person name="Bhatia S."/>
        </authorList>
    </citation>
    <scope>NUCLEOTIDE SEQUENCE [LARGE SCALE GENOMIC DNA]</scope>
    <source>
        <strain evidence="2">Urdbean</strain>
    </source>
</reference>
<dbReference type="AlphaFoldDB" id="A0AAQ3NWG7"/>
<keyword evidence="3" id="KW-1185">Reference proteome</keyword>
<protein>
    <submittedName>
        <fullName evidence="2">Uncharacterized protein</fullName>
    </submittedName>
</protein>
<keyword evidence="1" id="KW-0732">Signal</keyword>
<feature type="chain" id="PRO_5043047630" evidence="1">
    <location>
        <begin position="17"/>
        <end position="113"/>
    </location>
</feature>
<gene>
    <name evidence="2" type="ORF">V8G54_009597</name>
</gene>
<dbReference type="Proteomes" id="UP001374535">
    <property type="component" value="Chromosome 3"/>
</dbReference>
<evidence type="ECO:0000256" key="1">
    <source>
        <dbReference type="SAM" id="SignalP"/>
    </source>
</evidence>
<proteinExistence type="predicted"/>
<organism evidence="2 3">
    <name type="scientific">Vigna mungo</name>
    <name type="common">Black gram</name>
    <name type="synonym">Phaseolus mungo</name>
    <dbReference type="NCBI Taxonomy" id="3915"/>
    <lineage>
        <taxon>Eukaryota</taxon>
        <taxon>Viridiplantae</taxon>
        <taxon>Streptophyta</taxon>
        <taxon>Embryophyta</taxon>
        <taxon>Tracheophyta</taxon>
        <taxon>Spermatophyta</taxon>
        <taxon>Magnoliopsida</taxon>
        <taxon>eudicotyledons</taxon>
        <taxon>Gunneridae</taxon>
        <taxon>Pentapetalae</taxon>
        <taxon>rosids</taxon>
        <taxon>fabids</taxon>
        <taxon>Fabales</taxon>
        <taxon>Fabaceae</taxon>
        <taxon>Papilionoideae</taxon>
        <taxon>50 kb inversion clade</taxon>
        <taxon>NPAAA clade</taxon>
        <taxon>indigoferoid/millettioid clade</taxon>
        <taxon>Phaseoleae</taxon>
        <taxon>Vigna</taxon>
    </lineage>
</organism>
<feature type="signal peptide" evidence="1">
    <location>
        <begin position="1"/>
        <end position="16"/>
    </location>
</feature>
<evidence type="ECO:0000313" key="3">
    <source>
        <dbReference type="Proteomes" id="UP001374535"/>
    </source>
</evidence>